<gene>
    <name evidence="1" type="ORF">HBF25_08415</name>
</gene>
<comment type="caution">
    <text evidence="1">The sequence shown here is derived from an EMBL/GenBank/DDBJ whole genome shotgun (WGS) entry which is preliminary data.</text>
</comment>
<dbReference type="EMBL" id="JAARLZ010000004">
    <property type="protein sequence ID" value="NII06406.1"/>
    <property type="molecule type" value="Genomic_DNA"/>
</dbReference>
<dbReference type="Proteomes" id="UP000490980">
    <property type="component" value="Unassembled WGS sequence"/>
</dbReference>
<dbReference type="AlphaFoldDB" id="A0A7X5U9L2"/>
<evidence type="ECO:0000313" key="1">
    <source>
        <dbReference type="EMBL" id="NII06406.1"/>
    </source>
</evidence>
<accession>A0A7X5U9L2</accession>
<evidence type="ECO:0000313" key="2">
    <source>
        <dbReference type="Proteomes" id="UP000490980"/>
    </source>
</evidence>
<reference evidence="1 2" key="1">
    <citation type="submission" date="2020-03" db="EMBL/GenBank/DDBJ databases">
        <authorList>
            <person name="Lai Q."/>
        </authorList>
    </citation>
    <scope>NUCLEOTIDE SEQUENCE [LARGE SCALE GENOMIC DNA]</scope>
    <source>
        <strain evidence="1 2">CCUG 25036</strain>
    </source>
</reference>
<organism evidence="1 2">
    <name type="scientific">Luteibacter anthropi</name>
    <dbReference type="NCBI Taxonomy" id="564369"/>
    <lineage>
        <taxon>Bacteria</taxon>
        <taxon>Pseudomonadati</taxon>
        <taxon>Pseudomonadota</taxon>
        <taxon>Gammaproteobacteria</taxon>
        <taxon>Lysobacterales</taxon>
        <taxon>Rhodanobacteraceae</taxon>
        <taxon>Luteibacter</taxon>
    </lineage>
</organism>
<dbReference type="RefSeq" id="WP_166947424.1">
    <property type="nucleotide sequence ID" value="NZ_JAARLZ010000004.1"/>
</dbReference>
<proteinExistence type="predicted"/>
<name>A0A7X5U9L2_9GAMM</name>
<protein>
    <submittedName>
        <fullName evidence="1">Uncharacterized protein</fullName>
    </submittedName>
</protein>
<sequence>MHTLKESGGSITLVKEAINVDIHGYPGVLKVSRSDDGMTSLSLGWVTDRSVYRLDLQPLDHQQVQANREALLAVTRALGAAGKR</sequence>
<keyword evidence="2" id="KW-1185">Reference proteome</keyword>